<name>A0A2R4X1L8_9EURY</name>
<evidence type="ECO:0000313" key="3">
    <source>
        <dbReference type="Proteomes" id="UP000244727"/>
    </source>
</evidence>
<dbReference type="AlphaFoldDB" id="A0A2R4X1L8"/>
<organism evidence="2 3">
    <name type="scientific">Halococcoides cellulosivorans</name>
    <dbReference type="NCBI Taxonomy" id="1679096"/>
    <lineage>
        <taxon>Archaea</taxon>
        <taxon>Methanobacteriati</taxon>
        <taxon>Methanobacteriota</taxon>
        <taxon>Stenosarchaea group</taxon>
        <taxon>Halobacteria</taxon>
        <taxon>Halobacteriales</taxon>
        <taxon>Haloarculaceae</taxon>
        <taxon>Halococcoides</taxon>
    </lineage>
</organism>
<feature type="transmembrane region" description="Helical" evidence="1">
    <location>
        <begin position="184"/>
        <end position="205"/>
    </location>
</feature>
<dbReference type="RefSeq" id="WP_108382236.1">
    <property type="nucleotide sequence ID" value="NZ_CP028858.1"/>
</dbReference>
<dbReference type="GeneID" id="36512477"/>
<dbReference type="EMBL" id="CP028858">
    <property type="protein sequence ID" value="AWB27689.1"/>
    <property type="molecule type" value="Genomic_DNA"/>
</dbReference>
<dbReference type="Proteomes" id="UP000244727">
    <property type="component" value="Chromosome"/>
</dbReference>
<keyword evidence="1" id="KW-0812">Transmembrane</keyword>
<protein>
    <submittedName>
        <fullName evidence="2">Uncharacterized protein</fullName>
    </submittedName>
</protein>
<proteinExistence type="predicted"/>
<evidence type="ECO:0000256" key="1">
    <source>
        <dbReference type="SAM" id="Phobius"/>
    </source>
</evidence>
<keyword evidence="1" id="KW-1133">Transmembrane helix</keyword>
<keyword evidence="3" id="KW-1185">Reference proteome</keyword>
<keyword evidence="1" id="KW-0472">Membrane</keyword>
<dbReference type="KEGG" id="harc:HARCEL1_08180"/>
<accession>A0A2R4X1L8</accession>
<sequence length="206" mass="21964">MLIPGLGIVFNIATFPGIVANRVVQGVFEEYYGVPVHEFAVPEGVDVSDLEGKTALGDVARPLGATEEAGADERVERVVDYDALDSFGAMFGLVLGPVVVTTILALALYGISVGLEFGGIVTNEGSPWLWLAGFYPGFALAAHALPNDDPIQALWRQSKRSDSLLQIVGYPLVALSKLVSLLRIFWIDAIYAVVLYALLAMAVGVL</sequence>
<feature type="transmembrane region" description="Helical" evidence="1">
    <location>
        <begin position="89"/>
        <end position="115"/>
    </location>
</feature>
<reference evidence="2 3" key="1">
    <citation type="submission" date="2018-04" db="EMBL/GenBank/DDBJ databases">
        <title>Halococcoides cellulosivorans gen. nov., sp. nov., an extremely halophilic cellulose-utilizing haloarchaeon from hypersaline lakes.</title>
        <authorList>
            <person name="Sorokin D.Y."/>
            <person name="Toshchakov S.V."/>
            <person name="Samarov N.I."/>
            <person name="Korzhenkov A."/>
            <person name="Kublanov I.V."/>
        </authorList>
    </citation>
    <scope>NUCLEOTIDE SEQUENCE [LARGE SCALE GENOMIC DNA]</scope>
    <source>
        <strain evidence="2 3">HArcel1</strain>
    </source>
</reference>
<gene>
    <name evidence="2" type="ORF">HARCEL1_08180</name>
</gene>
<evidence type="ECO:0000313" key="2">
    <source>
        <dbReference type="EMBL" id="AWB27689.1"/>
    </source>
</evidence>
<feature type="transmembrane region" description="Helical" evidence="1">
    <location>
        <begin position="127"/>
        <end position="145"/>
    </location>
</feature>